<keyword evidence="2" id="KW-1185">Reference proteome</keyword>
<dbReference type="AlphaFoldDB" id="A0A7W8FGQ0"/>
<sequence>MPDKKGHPQPFFQLFYLAAQWRLRHKQPFGSASQAAFLRNDREIIKMPYIDCIQG</sequence>
<dbReference type="Proteomes" id="UP000539075">
    <property type="component" value="Unassembled WGS sequence"/>
</dbReference>
<comment type="caution">
    <text evidence="1">The sequence shown here is derived from an EMBL/GenBank/DDBJ whole genome shotgun (WGS) entry which is preliminary data.</text>
</comment>
<dbReference type="EMBL" id="JACHGO010000003">
    <property type="protein sequence ID" value="MBB5143012.1"/>
    <property type="molecule type" value="Genomic_DNA"/>
</dbReference>
<protein>
    <submittedName>
        <fullName evidence="1">Uncharacterized protein</fullName>
    </submittedName>
</protein>
<evidence type="ECO:0000313" key="2">
    <source>
        <dbReference type="Proteomes" id="UP000539075"/>
    </source>
</evidence>
<evidence type="ECO:0000313" key="1">
    <source>
        <dbReference type="EMBL" id="MBB5143012.1"/>
    </source>
</evidence>
<accession>A0A7W8FGQ0</accession>
<proteinExistence type="predicted"/>
<organism evidence="1 2">
    <name type="scientific">Desulfovibrio intestinalis</name>
    <dbReference type="NCBI Taxonomy" id="58621"/>
    <lineage>
        <taxon>Bacteria</taxon>
        <taxon>Pseudomonadati</taxon>
        <taxon>Thermodesulfobacteriota</taxon>
        <taxon>Desulfovibrionia</taxon>
        <taxon>Desulfovibrionales</taxon>
        <taxon>Desulfovibrionaceae</taxon>
        <taxon>Desulfovibrio</taxon>
    </lineage>
</organism>
<reference evidence="1 2" key="1">
    <citation type="submission" date="2020-08" db="EMBL/GenBank/DDBJ databases">
        <title>Genomic Encyclopedia of Type Strains, Phase IV (KMG-IV): sequencing the most valuable type-strain genomes for metagenomic binning, comparative biology and taxonomic classification.</title>
        <authorList>
            <person name="Goeker M."/>
        </authorList>
    </citation>
    <scope>NUCLEOTIDE SEQUENCE [LARGE SCALE GENOMIC DNA]</scope>
    <source>
        <strain evidence="1 2">DSM 11275</strain>
    </source>
</reference>
<name>A0A7W8FGQ0_9BACT</name>
<gene>
    <name evidence="1" type="ORF">HNQ38_001100</name>
</gene>